<comment type="caution">
    <text evidence="7">The sequence shown here is derived from an EMBL/GenBank/DDBJ whole genome shotgun (WGS) entry which is preliminary data.</text>
</comment>
<dbReference type="InterPro" id="IPR003447">
    <property type="entry name" value="FEMABX"/>
</dbReference>
<evidence type="ECO:0000256" key="5">
    <source>
        <dbReference type="ARBA" id="ARBA00023315"/>
    </source>
</evidence>
<dbReference type="Proteomes" id="UP000176504">
    <property type="component" value="Unassembled WGS sequence"/>
</dbReference>
<dbReference type="GO" id="GO:0009252">
    <property type="term" value="P:peptidoglycan biosynthetic process"/>
    <property type="evidence" value="ECO:0007669"/>
    <property type="project" value="UniProtKB-KW"/>
</dbReference>
<reference evidence="7 8" key="1">
    <citation type="journal article" date="2016" name="Nat. Commun.">
        <title>Thousands of microbial genomes shed light on interconnected biogeochemical processes in an aquifer system.</title>
        <authorList>
            <person name="Anantharaman K."/>
            <person name="Brown C.T."/>
            <person name="Hug L.A."/>
            <person name="Sharon I."/>
            <person name="Castelle C.J."/>
            <person name="Probst A.J."/>
            <person name="Thomas B.C."/>
            <person name="Singh A."/>
            <person name="Wilkins M.J."/>
            <person name="Karaoz U."/>
            <person name="Brodie E.L."/>
            <person name="Williams K.H."/>
            <person name="Hubbard S.S."/>
            <person name="Banfield J.F."/>
        </authorList>
    </citation>
    <scope>NUCLEOTIDE SEQUENCE [LARGE SCALE GENOMIC DNA]</scope>
</reference>
<dbReference type="InterPro" id="IPR016181">
    <property type="entry name" value="Acyl_CoA_acyltransferase"/>
</dbReference>
<keyword evidence="6" id="KW-0961">Cell wall biogenesis/degradation</keyword>
<comment type="similarity">
    <text evidence="1">Belongs to the FemABX family.</text>
</comment>
<keyword evidence="5" id="KW-0012">Acyltransferase</keyword>
<accession>A0A1F4VEZ5</accession>
<evidence type="ECO:0000256" key="4">
    <source>
        <dbReference type="ARBA" id="ARBA00022984"/>
    </source>
</evidence>
<protein>
    <recommendedName>
        <fullName evidence="9">BioF2-like acetyltransferase domain-containing protein</fullName>
    </recommendedName>
</protein>
<keyword evidence="4" id="KW-0573">Peptidoglycan synthesis</keyword>
<dbReference type="GO" id="GO:0016755">
    <property type="term" value="F:aminoacyltransferase activity"/>
    <property type="evidence" value="ECO:0007669"/>
    <property type="project" value="InterPro"/>
</dbReference>
<evidence type="ECO:0000256" key="3">
    <source>
        <dbReference type="ARBA" id="ARBA00022960"/>
    </source>
</evidence>
<evidence type="ECO:0008006" key="9">
    <source>
        <dbReference type="Google" id="ProtNLM"/>
    </source>
</evidence>
<evidence type="ECO:0000313" key="8">
    <source>
        <dbReference type="Proteomes" id="UP000176504"/>
    </source>
</evidence>
<evidence type="ECO:0000313" key="7">
    <source>
        <dbReference type="EMBL" id="OGC55831.1"/>
    </source>
</evidence>
<dbReference type="Gene3D" id="3.40.630.30">
    <property type="match status" value="1"/>
</dbReference>
<evidence type="ECO:0000256" key="1">
    <source>
        <dbReference type="ARBA" id="ARBA00009943"/>
    </source>
</evidence>
<dbReference type="InterPro" id="IPR050644">
    <property type="entry name" value="PG_Glycine_Bridge_Synth"/>
</dbReference>
<dbReference type="SUPFAM" id="SSF55729">
    <property type="entry name" value="Acyl-CoA N-acyltransferases (Nat)"/>
    <property type="match status" value="1"/>
</dbReference>
<evidence type="ECO:0000256" key="2">
    <source>
        <dbReference type="ARBA" id="ARBA00022679"/>
    </source>
</evidence>
<name>A0A1F4VEZ5_UNCKA</name>
<evidence type="ECO:0000256" key="6">
    <source>
        <dbReference type="ARBA" id="ARBA00023316"/>
    </source>
</evidence>
<dbReference type="GO" id="GO:0071555">
    <property type="term" value="P:cell wall organization"/>
    <property type="evidence" value="ECO:0007669"/>
    <property type="project" value="UniProtKB-KW"/>
</dbReference>
<dbReference type="PANTHER" id="PTHR36174">
    <property type="entry name" value="LIPID II:GLYCINE GLYCYLTRANSFERASE"/>
    <property type="match status" value="1"/>
</dbReference>
<dbReference type="GO" id="GO:0008360">
    <property type="term" value="P:regulation of cell shape"/>
    <property type="evidence" value="ECO:0007669"/>
    <property type="project" value="UniProtKB-KW"/>
</dbReference>
<dbReference type="PANTHER" id="PTHR36174:SF1">
    <property type="entry name" value="LIPID II:GLYCINE GLYCYLTRANSFERASE"/>
    <property type="match status" value="1"/>
</dbReference>
<dbReference type="PROSITE" id="PS51191">
    <property type="entry name" value="FEMABX"/>
    <property type="match status" value="1"/>
</dbReference>
<gene>
    <name evidence="7" type="ORF">A3A78_02225</name>
</gene>
<keyword evidence="2" id="KW-0808">Transferase</keyword>
<dbReference type="AlphaFoldDB" id="A0A1F4VEZ5"/>
<keyword evidence="3" id="KW-0133">Cell shape</keyword>
<dbReference type="EMBL" id="MEVI01000001">
    <property type="protein sequence ID" value="OGC55831.1"/>
    <property type="molecule type" value="Genomic_DNA"/>
</dbReference>
<sequence>MYGWREARLKNGAVVRFKPTFAGLTAKLQRPKSLMNPDLEELDEMCKEMRVIILKFEPGLDQDLKLIKNHNFIKVGTPNLATKTIFIDLRKDQSSLWSDLSSNARNLVRRAKIEGVKITEEKNLVSGLGGFYKILSRTGRKKKFYVQSFEELKRKCEVFNEDSHLMSAYNSEGDLCASQLYLGFNNNIWGFHAGISEKGEKNRSGYKLLWESYLLFKQKGYEIIDLEGIEDDRYPTFTREWRNFSNYKKKFGGEIVTFPETYTKFFSIPFKLLAKAGLSI</sequence>
<proteinExistence type="inferred from homology"/>
<organism evidence="7 8">
    <name type="scientific">candidate division WWE3 bacterium RIFCSPLOWO2_01_FULL_41_18</name>
    <dbReference type="NCBI Taxonomy" id="1802625"/>
    <lineage>
        <taxon>Bacteria</taxon>
        <taxon>Katanobacteria</taxon>
    </lineage>
</organism>